<dbReference type="Pfam" id="PF22486">
    <property type="entry name" value="MATH_2"/>
    <property type="match status" value="1"/>
</dbReference>
<feature type="coiled-coil region" evidence="2">
    <location>
        <begin position="252"/>
        <end position="279"/>
    </location>
</feature>
<dbReference type="PROSITE" id="PS50144">
    <property type="entry name" value="MATH"/>
    <property type="match status" value="1"/>
</dbReference>
<name>A0ABM1RSU5_CAMSA</name>
<keyword evidence="4" id="KW-1185">Reference proteome</keyword>
<dbReference type="CDD" id="cd00121">
    <property type="entry name" value="MATH"/>
    <property type="match status" value="1"/>
</dbReference>
<organism evidence="4 5">
    <name type="scientific">Camelina sativa</name>
    <name type="common">False flax</name>
    <name type="synonym">Myagrum sativum</name>
    <dbReference type="NCBI Taxonomy" id="90675"/>
    <lineage>
        <taxon>Eukaryota</taxon>
        <taxon>Viridiplantae</taxon>
        <taxon>Streptophyta</taxon>
        <taxon>Embryophyta</taxon>
        <taxon>Tracheophyta</taxon>
        <taxon>Spermatophyta</taxon>
        <taxon>Magnoliopsida</taxon>
        <taxon>eudicotyledons</taxon>
        <taxon>Gunneridae</taxon>
        <taxon>Pentapetalae</taxon>
        <taxon>rosids</taxon>
        <taxon>malvids</taxon>
        <taxon>Brassicales</taxon>
        <taxon>Brassicaceae</taxon>
        <taxon>Camelineae</taxon>
        <taxon>Camelina</taxon>
    </lineage>
</organism>
<dbReference type="GeneID" id="104699204"/>
<feature type="domain" description="MATH" evidence="3">
    <location>
        <begin position="6"/>
        <end position="132"/>
    </location>
</feature>
<proteinExistence type="predicted"/>
<accession>A0ABM1RSU5</accession>
<evidence type="ECO:0000256" key="1">
    <source>
        <dbReference type="ARBA" id="ARBA00023054"/>
    </source>
</evidence>
<dbReference type="InterPro" id="IPR008974">
    <property type="entry name" value="TRAF-like"/>
</dbReference>
<evidence type="ECO:0000313" key="4">
    <source>
        <dbReference type="Proteomes" id="UP000694864"/>
    </source>
</evidence>
<evidence type="ECO:0000259" key="3">
    <source>
        <dbReference type="PROSITE" id="PS50144"/>
    </source>
</evidence>
<dbReference type="SMART" id="SM00061">
    <property type="entry name" value="MATH"/>
    <property type="match status" value="1"/>
</dbReference>
<dbReference type="Proteomes" id="UP000694864">
    <property type="component" value="Chromosome 6"/>
</dbReference>
<dbReference type="InterPro" id="IPR002083">
    <property type="entry name" value="MATH/TRAF_dom"/>
</dbReference>
<dbReference type="PANTHER" id="PTHR46236">
    <property type="entry name" value="TRAF-LIKE SUPERFAMILY PROTEIN"/>
    <property type="match status" value="1"/>
</dbReference>
<dbReference type="InterPro" id="IPR050804">
    <property type="entry name" value="MCC"/>
</dbReference>
<evidence type="ECO:0000256" key="2">
    <source>
        <dbReference type="SAM" id="Coils"/>
    </source>
</evidence>
<dbReference type="Gene3D" id="2.60.210.10">
    <property type="entry name" value="Apoptosis, Tumor Necrosis Factor Receptor Associated Protein 2, Chain A"/>
    <property type="match status" value="1"/>
</dbReference>
<reference evidence="4" key="1">
    <citation type="journal article" date="2014" name="Nat. Commun.">
        <title>The emerging biofuel crop Camelina sativa retains a highly undifferentiated hexaploid genome structure.</title>
        <authorList>
            <person name="Kagale S."/>
            <person name="Koh C."/>
            <person name="Nixon J."/>
            <person name="Bollina V."/>
            <person name="Clarke W.E."/>
            <person name="Tuteja R."/>
            <person name="Spillane C."/>
            <person name="Robinson S.J."/>
            <person name="Links M.G."/>
            <person name="Clarke C."/>
            <person name="Higgins E.E."/>
            <person name="Huebert T."/>
            <person name="Sharpe A.G."/>
            <person name="Parkin I.A."/>
        </authorList>
    </citation>
    <scope>NUCLEOTIDE SEQUENCE [LARGE SCALE GENOMIC DNA]</scope>
    <source>
        <strain evidence="4">cv. DH55</strain>
    </source>
</reference>
<dbReference type="PANTHER" id="PTHR46236:SF21">
    <property type="entry name" value="TRAF-LIKE FAMILY PROTEIN-RELATED"/>
    <property type="match status" value="1"/>
</dbReference>
<reference evidence="5" key="2">
    <citation type="submission" date="2025-08" db="UniProtKB">
        <authorList>
            <consortium name="RefSeq"/>
        </authorList>
    </citation>
    <scope>IDENTIFICATION</scope>
    <source>
        <tissue evidence="5">Leaf</tissue>
    </source>
</reference>
<evidence type="ECO:0000313" key="5">
    <source>
        <dbReference type="RefSeq" id="XP_019102083.1"/>
    </source>
</evidence>
<protein>
    <submittedName>
        <fullName evidence="5">MATH domain and coiled-coil domain-containing protein At3g58260-like</fullName>
    </submittedName>
</protein>
<sequence>MGKQVDNTFTWVIKNVSTMQAHKSSRYKQFVVGGCKWRLIASTEFNDVDYLSVSLDVPNRESLPSGWRRHAKITLTLVNQLSQEFSRQQEKQQWFDQNNPRLSFPPILDLKVFADKYGGFLVNDGIIIVVAVDVLEVIGSLDEPEKSQSMDVKGFQVLPSQVKFVNCLFERHPDIASKFSIKNKSLKTAYMNVLLSLTETLNQSPKEISKDDLSDAKTTLAYMKNVGFKVDWLENKLDELFKNEKKAGVIRMQKIEEEFKDLKQKFSSLEALLKKEKADVLAVRAPFSLKDYDLIKWLPLLMMCFIIIMLI</sequence>
<gene>
    <name evidence="5" type="primary">LOC104699204</name>
</gene>
<keyword evidence="1 2" id="KW-0175">Coiled coil</keyword>
<dbReference type="RefSeq" id="XP_019102083.1">
    <property type="nucleotide sequence ID" value="XM_019246538.1"/>
</dbReference>
<dbReference type="SUPFAM" id="SSF49599">
    <property type="entry name" value="TRAF domain-like"/>
    <property type="match status" value="1"/>
</dbReference>